<organism evidence="1 2">
    <name type="scientific">Puccinia coronata f. sp. avenae</name>
    <dbReference type="NCBI Taxonomy" id="200324"/>
    <lineage>
        <taxon>Eukaryota</taxon>
        <taxon>Fungi</taxon>
        <taxon>Dikarya</taxon>
        <taxon>Basidiomycota</taxon>
        <taxon>Pucciniomycotina</taxon>
        <taxon>Pucciniomycetes</taxon>
        <taxon>Pucciniales</taxon>
        <taxon>Pucciniaceae</taxon>
        <taxon>Puccinia</taxon>
    </lineage>
</organism>
<dbReference type="EMBL" id="PGCI01000028">
    <property type="protein sequence ID" value="PLW47791.1"/>
    <property type="molecule type" value="Genomic_DNA"/>
</dbReference>
<accession>A0A2N5VCT1</accession>
<name>A0A2N5VCT1_9BASI</name>
<protein>
    <submittedName>
        <fullName evidence="1">Uncharacterized protein</fullName>
    </submittedName>
</protein>
<evidence type="ECO:0000313" key="1">
    <source>
        <dbReference type="EMBL" id="PLW47791.1"/>
    </source>
</evidence>
<reference evidence="1 2" key="1">
    <citation type="submission" date="2017-11" db="EMBL/GenBank/DDBJ databases">
        <title>De novo assembly and phasing of dikaryotic genomes from two isolates of Puccinia coronata f. sp. avenae, the causal agent of oat crown rust.</title>
        <authorList>
            <person name="Miller M.E."/>
            <person name="Zhang Y."/>
            <person name="Omidvar V."/>
            <person name="Sperschneider J."/>
            <person name="Schwessinger B."/>
            <person name="Raley C."/>
            <person name="Palmer J.M."/>
            <person name="Garnica D."/>
            <person name="Upadhyaya N."/>
            <person name="Rathjen J."/>
            <person name="Taylor J.M."/>
            <person name="Park R.F."/>
            <person name="Dodds P.N."/>
            <person name="Hirsch C.D."/>
            <person name="Kianian S.F."/>
            <person name="Figueroa M."/>
        </authorList>
    </citation>
    <scope>NUCLEOTIDE SEQUENCE [LARGE SCALE GENOMIC DNA]</scope>
    <source>
        <strain evidence="1">12SD80</strain>
    </source>
</reference>
<evidence type="ECO:0000313" key="2">
    <source>
        <dbReference type="Proteomes" id="UP000235392"/>
    </source>
</evidence>
<sequence>MQDLHSQSALPECSTKPAVIRDQISWLADDFGILIDHQVIKWSKSSDLAILQEEWQEPLRKSNGTLSEMLTGAYARRKRFERNEETDDEEEEKAHETIAKQLTQFAMPILPFTLDPEISSDELDSLWQSTFALHIMITHLAGCLCSIYATADNISTKSRKLGENTALFISSH</sequence>
<dbReference type="AlphaFoldDB" id="A0A2N5VCT1"/>
<comment type="caution">
    <text evidence="1">The sequence shown here is derived from an EMBL/GenBank/DDBJ whole genome shotgun (WGS) entry which is preliminary data.</text>
</comment>
<proteinExistence type="predicted"/>
<gene>
    <name evidence="1" type="ORF">PCASD_04345</name>
</gene>
<dbReference type="Proteomes" id="UP000235392">
    <property type="component" value="Unassembled WGS sequence"/>
</dbReference>